<protein>
    <recommendedName>
        <fullName evidence="10">Cytochrome P450</fullName>
    </recommendedName>
</protein>
<reference evidence="8" key="1">
    <citation type="submission" date="2021-06" db="EMBL/GenBank/DDBJ databases">
        <authorList>
            <person name="Hodson N. C."/>
            <person name="Mongue J. A."/>
            <person name="Jaron S. K."/>
        </authorList>
    </citation>
    <scope>NUCLEOTIDE SEQUENCE</scope>
</reference>
<comment type="cofactor">
    <cofactor evidence="1">
        <name>heme</name>
        <dbReference type="ChEBI" id="CHEBI:30413"/>
    </cofactor>
</comment>
<evidence type="ECO:0000256" key="5">
    <source>
        <dbReference type="ARBA" id="ARBA00023002"/>
    </source>
</evidence>
<keyword evidence="6" id="KW-0408">Iron</keyword>
<keyword evidence="5" id="KW-0560">Oxidoreductase</keyword>
<evidence type="ECO:0000256" key="3">
    <source>
        <dbReference type="ARBA" id="ARBA00022617"/>
    </source>
</evidence>
<dbReference type="GO" id="GO:0004497">
    <property type="term" value="F:monooxygenase activity"/>
    <property type="evidence" value="ECO:0007669"/>
    <property type="project" value="UniProtKB-KW"/>
</dbReference>
<proteinExistence type="inferred from homology"/>
<dbReference type="Pfam" id="PF00067">
    <property type="entry name" value="p450"/>
    <property type="match status" value="2"/>
</dbReference>
<keyword evidence="3" id="KW-0349">Heme</keyword>
<dbReference type="OrthoDB" id="1470350at2759"/>
<dbReference type="GO" id="GO:0016705">
    <property type="term" value="F:oxidoreductase activity, acting on paired donors, with incorporation or reduction of molecular oxygen"/>
    <property type="evidence" value="ECO:0007669"/>
    <property type="project" value="InterPro"/>
</dbReference>
<dbReference type="PANTHER" id="PTHR24291:SF50">
    <property type="entry name" value="BIFUNCTIONAL ALBAFLAVENONE MONOOXYGENASE_TERPENE SYNTHASE"/>
    <property type="match status" value="1"/>
</dbReference>
<name>A0A8J2P4X4_9HEXA</name>
<evidence type="ECO:0000256" key="6">
    <source>
        <dbReference type="ARBA" id="ARBA00023004"/>
    </source>
</evidence>
<organism evidence="8 9">
    <name type="scientific">Allacma fusca</name>
    <dbReference type="NCBI Taxonomy" id="39272"/>
    <lineage>
        <taxon>Eukaryota</taxon>
        <taxon>Metazoa</taxon>
        <taxon>Ecdysozoa</taxon>
        <taxon>Arthropoda</taxon>
        <taxon>Hexapoda</taxon>
        <taxon>Collembola</taxon>
        <taxon>Symphypleona</taxon>
        <taxon>Sminthuridae</taxon>
        <taxon>Allacma</taxon>
    </lineage>
</organism>
<evidence type="ECO:0000313" key="9">
    <source>
        <dbReference type="Proteomes" id="UP000708208"/>
    </source>
</evidence>
<comment type="similarity">
    <text evidence="2">Belongs to the cytochrome P450 family.</text>
</comment>
<evidence type="ECO:0000256" key="1">
    <source>
        <dbReference type="ARBA" id="ARBA00001971"/>
    </source>
</evidence>
<accession>A0A8J2P4X4</accession>
<evidence type="ECO:0008006" key="10">
    <source>
        <dbReference type="Google" id="ProtNLM"/>
    </source>
</evidence>
<dbReference type="Proteomes" id="UP000708208">
    <property type="component" value="Unassembled WGS sequence"/>
</dbReference>
<dbReference type="GO" id="GO:0005506">
    <property type="term" value="F:iron ion binding"/>
    <property type="evidence" value="ECO:0007669"/>
    <property type="project" value="InterPro"/>
</dbReference>
<dbReference type="InterPro" id="IPR050196">
    <property type="entry name" value="Cytochrome_P450_Monoox"/>
</dbReference>
<dbReference type="AlphaFoldDB" id="A0A8J2P4X4"/>
<dbReference type="EMBL" id="CAJVCH010205770">
    <property type="protein sequence ID" value="CAG7731089.1"/>
    <property type="molecule type" value="Genomic_DNA"/>
</dbReference>
<dbReference type="InterPro" id="IPR001128">
    <property type="entry name" value="Cyt_P450"/>
</dbReference>
<sequence length="177" mass="19740">MVLTLILIFASLGASLYLLLRKSRVEAFLDEFPGPPSFPLIGNIWILRKAEDRLTNLVNFQHKYGNRVALKGGSANMLVLYHPDDVAVRKLGEIFELTLIVEACLGQSEITEQYAKDEATAAIFAGHDTTSSAIIFTLYVLATHPEEQDKLHLELDEILVTTEPEMSNFQIFLNSSS</sequence>
<keyword evidence="4" id="KW-0479">Metal-binding</keyword>
<evidence type="ECO:0000256" key="2">
    <source>
        <dbReference type="ARBA" id="ARBA00010617"/>
    </source>
</evidence>
<gene>
    <name evidence="8" type="ORF">AFUS01_LOCUS19696</name>
</gene>
<dbReference type="PANTHER" id="PTHR24291">
    <property type="entry name" value="CYTOCHROME P450 FAMILY 4"/>
    <property type="match status" value="1"/>
</dbReference>
<evidence type="ECO:0000313" key="8">
    <source>
        <dbReference type="EMBL" id="CAG7731089.1"/>
    </source>
</evidence>
<evidence type="ECO:0000256" key="7">
    <source>
        <dbReference type="ARBA" id="ARBA00023033"/>
    </source>
</evidence>
<keyword evidence="7" id="KW-0503">Monooxygenase</keyword>
<evidence type="ECO:0000256" key="4">
    <source>
        <dbReference type="ARBA" id="ARBA00022723"/>
    </source>
</evidence>
<comment type="caution">
    <text evidence="8">The sequence shown here is derived from an EMBL/GenBank/DDBJ whole genome shotgun (WGS) entry which is preliminary data.</text>
</comment>
<keyword evidence="9" id="KW-1185">Reference proteome</keyword>
<dbReference type="GO" id="GO:0020037">
    <property type="term" value="F:heme binding"/>
    <property type="evidence" value="ECO:0007669"/>
    <property type="project" value="InterPro"/>
</dbReference>